<accession>A0ABZ0TFF5</accession>
<protein>
    <recommendedName>
        <fullName evidence="4">Lipocalin-like domain-containing protein</fullName>
    </recommendedName>
</protein>
<feature type="chain" id="PRO_5046920810" description="Lipocalin-like domain-containing protein" evidence="1">
    <location>
        <begin position="19"/>
        <end position="132"/>
    </location>
</feature>
<dbReference type="Gene3D" id="2.40.128.490">
    <property type="entry name" value="Uncharacterised protein PF14869, DUF4488"/>
    <property type="match status" value="1"/>
</dbReference>
<keyword evidence="1" id="KW-0732">Signal</keyword>
<evidence type="ECO:0000313" key="2">
    <source>
        <dbReference type="EMBL" id="WPU91296.1"/>
    </source>
</evidence>
<evidence type="ECO:0000313" key="3">
    <source>
        <dbReference type="Proteomes" id="UP001324380"/>
    </source>
</evidence>
<feature type="signal peptide" evidence="1">
    <location>
        <begin position="1"/>
        <end position="18"/>
    </location>
</feature>
<gene>
    <name evidence="2" type="ORF">SNE25_18425</name>
</gene>
<dbReference type="RefSeq" id="WP_321560462.1">
    <property type="nucleotide sequence ID" value="NZ_CP139558.1"/>
</dbReference>
<evidence type="ECO:0000256" key="1">
    <source>
        <dbReference type="SAM" id="SignalP"/>
    </source>
</evidence>
<name>A0ABZ0TFF5_9SPHI</name>
<dbReference type="Proteomes" id="UP001324380">
    <property type="component" value="Chromosome"/>
</dbReference>
<organism evidence="2 3">
    <name type="scientific">Mucilaginibacter sabulilitoris</name>
    <dbReference type="NCBI Taxonomy" id="1173583"/>
    <lineage>
        <taxon>Bacteria</taxon>
        <taxon>Pseudomonadati</taxon>
        <taxon>Bacteroidota</taxon>
        <taxon>Sphingobacteriia</taxon>
        <taxon>Sphingobacteriales</taxon>
        <taxon>Sphingobacteriaceae</taxon>
        <taxon>Mucilaginibacter</taxon>
    </lineage>
</organism>
<sequence length="132" mass="15116">MKKLRLVFLSIVCLCAFTIDQSSLNGTWEYRGGLLNGKMDTASTAYKLQRTYDEQHYEALVIEKGEKPFIYEKGDYKLQADSCFETQTYCSQPSKLLGKTVKYAYLVSNDTLKLIATLPNGNRVEDHWVKVK</sequence>
<dbReference type="EMBL" id="CP139558">
    <property type="protein sequence ID" value="WPU91296.1"/>
    <property type="molecule type" value="Genomic_DNA"/>
</dbReference>
<reference evidence="2 3" key="1">
    <citation type="submission" date="2023-11" db="EMBL/GenBank/DDBJ databases">
        <title>Analysis of the Genomes of Mucilaginibacter gossypii cycad 4 and M. sabulilitoris SNA2: microbes with the potential for plant growth promotion.</title>
        <authorList>
            <person name="Hirsch A.M."/>
            <person name="Humm E."/>
            <person name="Rubbi M."/>
            <person name="Del Vecchio G."/>
            <person name="Ha S.M."/>
            <person name="Pellegrini M."/>
            <person name="Gunsalus R.P."/>
        </authorList>
    </citation>
    <scope>NUCLEOTIDE SEQUENCE [LARGE SCALE GENOMIC DNA]</scope>
    <source>
        <strain evidence="2 3">SNA2</strain>
    </source>
</reference>
<proteinExistence type="predicted"/>
<evidence type="ECO:0008006" key="4">
    <source>
        <dbReference type="Google" id="ProtNLM"/>
    </source>
</evidence>
<keyword evidence="3" id="KW-1185">Reference proteome</keyword>